<keyword evidence="5" id="KW-1133">Transmembrane helix</keyword>
<evidence type="ECO:0000256" key="6">
    <source>
        <dbReference type="ARBA" id="ARBA00023055"/>
    </source>
</evidence>
<feature type="region of interest" description="Disordered" evidence="9">
    <location>
        <begin position="331"/>
        <end position="353"/>
    </location>
</feature>
<proteinExistence type="predicted"/>
<evidence type="ECO:0000256" key="7">
    <source>
        <dbReference type="ARBA" id="ARBA00023121"/>
    </source>
</evidence>
<evidence type="ECO:0000256" key="9">
    <source>
        <dbReference type="SAM" id="MobiDB-lite"/>
    </source>
</evidence>
<organism evidence="11 12">
    <name type="scientific">Phycomyces blakesleeanus</name>
    <dbReference type="NCBI Taxonomy" id="4837"/>
    <lineage>
        <taxon>Eukaryota</taxon>
        <taxon>Fungi</taxon>
        <taxon>Fungi incertae sedis</taxon>
        <taxon>Mucoromycota</taxon>
        <taxon>Mucoromycotina</taxon>
        <taxon>Mucoromycetes</taxon>
        <taxon>Mucorales</taxon>
        <taxon>Phycomycetaceae</taxon>
        <taxon>Phycomyces</taxon>
    </lineage>
</organism>
<keyword evidence="6" id="KW-0445">Lipid transport</keyword>
<feature type="domain" description="SMP-LTD" evidence="10">
    <location>
        <begin position="105"/>
        <end position="298"/>
    </location>
</feature>
<dbReference type="CDD" id="cd21675">
    <property type="entry name" value="SMP_TEX2"/>
    <property type="match status" value="1"/>
</dbReference>
<feature type="region of interest" description="Disordered" evidence="9">
    <location>
        <begin position="54"/>
        <end position="79"/>
    </location>
</feature>
<reference evidence="11 12" key="1">
    <citation type="submission" date="2024-04" db="EMBL/GenBank/DDBJ databases">
        <title>Symmetric and asymmetric DNA N6-adenine methylation regulates different biological responses in Mucorales.</title>
        <authorList>
            <consortium name="Lawrence Berkeley National Laboratory"/>
            <person name="Lax C."/>
            <person name="Mondo S.J."/>
            <person name="Osorio-Concepcion M."/>
            <person name="Muszewska A."/>
            <person name="Corrochano-Luque M."/>
            <person name="Gutierrez G."/>
            <person name="Riley R."/>
            <person name="Lipzen A."/>
            <person name="Guo J."/>
            <person name="Hundley H."/>
            <person name="Amirebrahimi M."/>
            <person name="Ng V."/>
            <person name="Lorenzo-Gutierrez D."/>
            <person name="Binder U."/>
            <person name="Yang J."/>
            <person name="Song Y."/>
            <person name="Canovas D."/>
            <person name="Navarro E."/>
            <person name="Freitag M."/>
            <person name="Gabaldon T."/>
            <person name="Grigoriev I.V."/>
            <person name="Corrochano L.M."/>
            <person name="Nicolas F.E."/>
            <person name="Garre V."/>
        </authorList>
    </citation>
    <scope>NUCLEOTIDE SEQUENCE [LARGE SCALE GENOMIC DNA]</scope>
    <source>
        <strain evidence="11 12">L51</strain>
    </source>
</reference>
<evidence type="ECO:0000256" key="3">
    <source>
        <dbReference type="ARBA" id="ARBA00022692"/>
    </source>
</evidence>
<dbReference type="InterPro" id="IPR031468">
    <property type="entry name" value="SMP_LBD"/>
</dbReference>
<evidence type="ECO:0000313" key="12">
    <source>
        <dbReference type="Proteomes" id="UP001448207"/>
    </source>
</evidence>
<keyword evidence="2" id="KW-0813">Transport</keyword>
<comment type="caution">
    <text evidence="11">The sequence shown here is derived from an EMBL/GenBank/DDBJ whole genome shotgun (WGS) entry which is preliminary data.</text>
</comment>
<dbReference type="PANTHER" id="PTHR13466">
    <property type="entry name" value="TEX2 PROTEIN-RELATED"/>
    <property type="match status" value="1"/>
</dbReference>
<keyword evidence="7" id="KW-0446">Lipid-binding</keyword>
<name>A0ABR3B9K5_PHYBL</name>
<comment type="subcellular location">
    <subcellularLocation>
        <location evidence="1">Endoplasmic reticulum membrane</location>
    </subcellularLocation>
</comment>
<protein>
    <submittedName>
        <fullName evidence="11">Integral membrane protein conserved region-domain-containing protein</fullName>
    </submittedName>
</protein>
<feature type="non-terminal residue" evidence="11">
    <location>
        <position position="1"/>
    </location>
</feature>
<evidence type="ECO:0000256" key="4">
    <source>
        <dbReference type="ARBA" id="ARBA00022824"/>
    </source>
</evidence>
<keyword evidence="12" id="KW-1185">Reference proteome</keyword>
<dbReference type="PANTHER" id="PTHR13466:SF19">
    <property type="entry name" value="NUCLEUS-VACUOLE JUNCTION PROTEIN 2"/>
    <property type="match status" value="1"/>
</dbReference>
<keyword evidence="3" id="KW-0812">Transmembrane</keyword>
<keyword evidence="4" id="KW-0256">Endoplasmic reticulum</keyword>
<dbReference type="EMBL" id="JBCLYO010000002">
    <property type="protein sequence ID" value="KAL0092723.1"/>
    <property type="molecule type" value="Genomic_DNA"/>
</dbReference>
<evidence type="ECO:0000256" key="2">
    <source>
        <dbReference type="ARBA" id="ARBA00022448"/>
    </source>
</evidence>
<keyword evidence="8" id="KW-0472">Membrane</keyword>
<dbReference type="Proteomes" id="UP001448207">
    <property type="component" value="Unassembled WGS sequence"/>
</dbReference>
<feature type="non-terminal residue" evidence="11">
    <location>
        <position position="353"/>
    </location>
</feature>
<feature type="compositionally biased region" description="Basic residues" evidence="9">
    <location>
        <begin position="344"/>
        <end position="353"/>
    </location>
</feature>
<accession>A0ABR3B9K5</accession>
<dbReference type="PROSITE" id="PS51847">
    <property type="entry name" value="SMP"/>
    <property type="match status" value="1"/>
</dbReference>
<evidence type="ECO:0000256" key="1">
    <source>
        <dbReference type="ARBA" id="ARBA00004586"/>
    </source>
</evidence>
<evidence type="ECO:0000256" key="5">
    <source>
        <dbReference type="ARBA" id="ARBA00022989"/>
    </source>
</evidence>
<feature type="compositionally biased region" description="Low complexity" evidence="9">
    <location>
        <begin position="65"/>
        <end position="77"/>
    </location>
</feature>
<evidence type="ECO:0000313" key="11">
    <source>
        <dbReference type="EMBL" id="KAL0092723.1"/>
    </source>
</evidence>
<evidence type="ECO:0000256" key="8">
    <source>
        <dbReference type="ARBA" id="ARBA00023136"/>
    </source>
</evidence>
<sequence length="353" mass="40384">IHPPGLQDFELFSRPQSIKLLEKKQPAYYVNTNRCVDKEDWYFALRKASLLKMPQSGQAPTSTLSNNNNNSSSNNNSRNRRLHETTHFDQASMNQLITTVHSDEHHFQTQWLNAMLGRLFFGVYKTNQVKEMLLKKAVFKIDKLNSQRPPFLGPIRVRSIDPGQSIPSFTQPRLLGLSPTGELTAEATMQYNGGFRIEIETVLKWRYSDRLPPLTVDIVLAITLKEMHGKFLMKIKEPPTNRIWYGFYEAPKMDWIVEPVVWDKQVVFSVVLNAIETKIQEIIIETMALPNMDDIVFFPTDGAGGIFELLSTAKSLPELFSAVPDRHLPSLLTPSHSASTAEKPKKRRWFAKD</sequence>
<evidence type="ECO:0000259" key="10">
    <source>
        <dbReference type="PROSITE" id="PS51847"/>
    </source>
</evidence>
<feature type="compositionally biased region" description="Polar residues" evidence="9">
    <location>
        <begin position="55"/>
        <end position="64"/>
    </location>
</feature>
<gene>
    <name evidence="11" type="ORF">J3Q64DRAFT_1606067</name>
</gene>